<evidence type="ECO:0000313" key="3">
    <source>
        <dbReference type="Proteomes" id="UP000824998"/>
    </source>
</evidence>
<evidence type="ECO:0000313" key="2">
    <source>
        <dbReference type="EMBL" id="KAG9230103.1"/>
    </source>
</evidence>
<feature type="region of interest" description="Disordered" evidence="1">
    <location>
        <begin position="682"/>
        <end position="728"/>
    </location>
</feature>
<feature type="compositionally biased region" description="Acidic residues" evidence="1">
    <location>
        <begin position="391"/>
        <end position="402"/>
    </location>
</feature>
<name>A0A9P7YBR3_9HELO</name>
<keyword evidence="3" id="KW-1185">Reference proteome</keyword>
<feature type="region of interest" description="Disordered" evidence="1">
    <location>
        <begin position="1"/>
        <end position="245"/>
    </location>
</feature>
<dbReference type="EMBL" id="MU251701">
    <property type="protein sequence ID" value="KAG9230103.1"/>
    <property type="molecule type" value="Genomic_DNA"/>
</dbReference>
<proteinExistence type="predicted"/>
<accession>A0A9P7YBR3</accession>
<feature type="region of interest" description="Disordered" evidence="1">
    <location>
        <begin position="284"/>
        <end position="468"/>
    </location>
</feature>
<reference evidence="2" key="1">
    <citation type="journal article" date="2021" name="IMA Fungus">
        <title>Genomic characterization of three marine fungi, including Emericellopsis atlantica sp. nov. with signatures of a generalist lifestyle and marine biomass degradation.</title>
        <authorList>
            <person name="Hagestad O.C."/>
            <person name="Hou L."/>
            <person name="Andersen J.H."/>
            <person name="Hansen E.H."/>
            <person name="Altermark B."/>
            <person name="Li C."/>
            <person name="Kuhnert E."/>
            <person name="Cox R.J."/>
            <person name="Crous P.W."/>
            <person name="Spatafora J.W."/>
            <person name="Lail K."/>
            <person name="Amirebrahimi M."/>
            <person name="Lipzen A."/>
            <person name="Pangilinan J."/>
            <person name="Andreopoulos W."/>
            <person name="Hayes R.D."/>
            <person name="Ng V."/>
            <person name="Grigoriev I.V."/>
            <person name="Jackson S.A."/>
            <person name="Sutton T.D.S."/>
            <person name="Dobson A.D.W."/>
            <person name="Rama T."/>
        </authorList>
    </citation>
    <scope>NUCLEOTIDE SEQUENCE</scope>
    <source>
        <strain evidence="2">TRa018bII</strain>
    </source>
</reference>
<feature type="compositionally biased region" description="Acidic residues" evidence="1">
    <location>
        <begin position="212"/>
        <end position="230"/>
    </location>
</feature>
<dbReference type="Proteomes" id="UP000824998">
    <property type="component" value="Unassembled WGS sequence"/>
</dbReference>
<feature type="compositionally biased region" description="Polar residues" evidence="1">
    <location>
        <begin position="687"/>
        <end position="708"/>
    </location>
</feature>
<comment type="caution">
    <text evidence="2">The sequence shown here is derived from an EMBL/GenBank/DDBJ whole genome shotgun (WGS) entry which is preliminary data.</text>
</comment>
<dbReference type="AlphaFoldDB" id="A0A9P7YBR3"/>
<feature type="region of interest" description="Disordered" evidence="1">
    <location>
        <begin position="487"/>
        <end position="521"/>
    </location>
</feature>
<sequence>MPPRKSIGAPADHVYKPSTPLRQAKLPAPRKRVTYGKHSGPRISKPDNTLTQMDFVHMSHPVEGQEDEEDDPIEDQEQEPEEETYEVVSKKRGKRRKTTGDLPLEDEQGVGDRVLKDAGKKRRKTISDLPEEIEEEPPGELGKRQKKSQPTSEIAVESEEEQEEEPKRRKSKGSSRKPGNIRRKPANSKPATPQYHTQTITQLDWSFGTAPEDPEDPEDGEGEGEGEELVNDIYDGPYSSQPPAKAAIQAKQIAVKIEGEGSLENDISSGQFSGHSTITALEGAKISPPTKQSPNRTMLPPPTPRHRTPFEIPSSQSPVTPMSLTRTPLNERAINSTPIPFNPRRDPTVRPKLEIRDTFDTSTDMSSDPARHYSPGKTVRFDLPQCISEGEGQEGEEEDIQEDAACFPSARGKSRMPQESQVLGKDLEILDSDAEKEDDEEAEEGPLNGATNEPIHKPEPEPTHETCYGDIGLETQFEADELLTSTAQNPSPEHMGDDEHLPRDSQQVEGEEHLKSDGFSERPQIMESQRLSTQQVHSMAPRTLESDVFVNVPKLQIEEILDRSRDHLTRAWVIPTQASRIWMYVPQPVSNLRYMAVIGPGKQPGRLTNESGKGNADFNKKYPNSKWRAYEILELYELADPLPLATLQASEWLERAPRKFKNVPPAVLDQLMANLLPPIWDAMTEEGSPQSSTTDTQEVAAQLMSEQSARPEAMAHSSIPSSPPVLKKRSVREPILDAVEEYDPELSLPTHDNDRRILSSQKPTPRQPNIIRPSQASTVDLSQTQNQQSMQDLVPESPTRGHPNSSSPLKLPTPRGSDSNQGPESLVPFSIASSQLFTKSQMLPESLLVDSVFDQTRFVKDSEDEDEDED</sequence>
<organism evidence="2 3">
    <name type="scientific">Amylocarpus encephaloides</name>
    <dbReference type="NCBI Taxonomy" id="45428"/>
    <lineage>
        <taxon>Eukaryota</taxon>
        <taxon>Fungi</taxon>
        <taxon>Dikarya</taxon>
        <taxon>Ascomycota</taxon>
        <taxon>Pezizomycotina</taxon>
        <taxon>Leotiomycetes</taxon>
        <taxon>Helotiales</taxon>
        <taxon>Helotiales incertae sedis</taxon>
        <taxon>Amylocarpus</taxon>
    </lineage>
</organism>
<feature type="compositionally biased region" description="Polar residues" evidence="1">
    <location>
        <begin position="313"/>
        <end position="339"/>
    </location>
</feature>
<dbReference type="OrthoDB" id="2149705at2759"/>
<feature type="compositionally biased region" description="Acidic residues" evidence="1">
    <location>
        <begin position="429"/>
        <end position="444"/>
    </location>
</feature>
<feature type="region of interest" description="Disordered" evidence="1">
    <location>
        <begin position="742"/>
        <end position="827"/>
    </location>
</feature>
<feature type="compositionally biased region" description="Acidic residues" evidence="1">
    <location>
        <begin position="64"/>
        <end position="85"/>
    </location>
</feature>
<gene>
    <name evidence="2" type="ORF">BJ875DRAFT_445344</name>
</gene>
<evidence type="ECO:0000256" key="1">
    <source>
        <dbReference type="SAM" id="MobiDB-lite"/>
    </source>
</evidence>
<feature type="compositionally biased region" description="Polar residues" evidence="1">
    <location>
        <begin position="189"/>
        <end position="204"/>
    </location>
</feature>
<protein>
    <submittedName>
        <fullName evidence="2">Uncharacterized protein</fullName>
    </submittedName>
</protein>
<feature type="compositionally biased region" description="Polar residues" evidence="1">
    <location>
        <begin position="772"/>
        <end position="791"/>
    </location>
</feature>
<feature type="compositionally biased region" description="Basic and acidic residues" evidence="1">
    <location>
        <begin position="494"/>
        <end position="503"/>
    </location>
</feature>
<feature type="compositionally biased region" description="Basic and acidic residues" evidence="1">
    <location>
        <begin position="343"/>
        <end position="359"/>
    </location>
</feature>
<feature type="compositionally biased region" description="Acidic residues" evidence="1">
    <location>
        <begin position="129"/>
        <end position="138"/>
    </location>
</feature>
<feature type="compositionally biased region" description="Basic and acidic residues" evidence="1">
    <location>
        <begin position="510"/>
        <end position="520"/>
    </location>
</feature>
<feature type="compositionally biased region" description="Basic and acidic residues" evidence="1">
    <location>
        <begin position="454"/>
        <end position="464"/>
    </location>
</feature>
<feature type="compositionally biased region" description="Basic residues" evidence="1">
    <location>
        <begin position="168"/>
        <end position="186"/>
    </location>
</feature>